<sequence length="67" mass="7612">MLELDPLTIRTMIIFVKVARAFICNVIVWVADDVAIDIVEGAKAVWATFYHIVDSVGAIDTFFFYWA</sequence>
<protein>
    <submittedName>
        <fullName evidence="2">Uncharacterized protein</fullName>
    </submittedName>
</protein>
<accession>A0A2M7V6V9</accession>
<feature type="transmembrane region" description="Helical" evidence="1">
    <location>
        <begin position="43"/>
        <end position="66"/>
    </location>
</feature>
<evidence type="ECO:0000313" key="3">
    <source>
        <dbReference type="Proteomes" id="UP000228750"/>
    </source>
</evidence>
<evidence type="ECO:0000313" key="2">
    <source>
        <dbReference type="EMBL" id="PIZ94409.1"/>
    </source>
</evidence>
<name>A0A2M7V6V9_9BACT</name>
<keyword evidence="1" id="KW-1133">Transmembrane helix</keyword>
<organism evidence="2 3">
    <name type="scientific">Candidatus Magasanikbacteria bacterium CG_4_10_14_0_2_um_filter_41_10</name>
    <dbReference type="NCBI Taxonomy" id="1974638"/>
    <lineage>
        <taxon>Bacteria</taxon>
        <taxon>Candidatus Magasanikiibacteriota</taxon>
    </lineage>
</organism>
<keyword evidence="1" id="KW-0472">Membrane</keyword>
<keyword evidence="1" id="KW-0812">Transmembrane</keyword>
<feature type="non-terminal residue" evidence="2">
    <location>
        <position position="67"/>
    </location>
</feature>
<dbReference type="Proteomes" id="UP000228750">
    <property type="component" value="Unassembled WGS sequence"/>
</dbReference>
<reference evidence="3" key="1">
    <citation type="submission" date="2017-09" db="EMBL/GenBank/DDBJ databases">
        <title>Depth-based differentiation of microbial function through sediment-hosted aquifers and enrichment of novel symbionts in the deep terrestrial subsurface.</title>
        <authorList>
            <person name="Probst A.J."/>
            <person name="Ladd B."/>
            <person name="Jarett J.K."/>
            <person name="Geller-Mcgrath D.E."/>
            <person name="Sieber C.M.K."/>
            <person name="Emerson J.B."/>
            <person name="Anantharaman K."/>
            <person name="Thomas B.C."/>
            <person name="Malmstrom R."/>
            <person name="Stieglmeier M."/>
            <person name="Klingl A."/>
            <person name="Woyke T."/>
            <person name="Ryan C.M."/>
            <person name="Banfield J.F."/>
        </authorList>
    </citation>
    <scope>NUCLEOTIDE SEQUENCE [LARGE SCALE GENOMIC DNA]</scope>
</reference>
<evidence type="ECO:0000256" key="1">
    <source>
        <dbReference type="SAM" id="Phobius"/>
    </source>
</evidence>
<proteinExistence type="predicted"/>
<feature type="transmembrane region" description="Helical" evidence="1">
    <location>
        <begin position="12"/>
        <end position="31"/>
    </location>
</feature>
<comment type="caution">
    <text evidence="2">The sequence shown here is derived from an EMBL/GenBank/DDBJ whole genome shotgun (WGS) entry which is preliminary data.</text>
</comment>
<dbReference type="AlphaFoldDB" id="A0A2M7V6V9"/>
<gene>
    <name evidence="2" type="ORF">COX82_00690</name>
</gene>
<dbReference type="EMBL" id="PFPJ01000012">
    <property type="protein sequence ID" value="PIZ94409.1"/>
    <property type="molecule type" value="Genomic_DNA"/>
</dbReference>